<name>A0ABD0LZF2_9CAEN</name>
<gene>
    <name evidence="2" type="ORF">BaRGS_00004265</name>
</gene>
<dbReference type="AlphaFoldDB" id="A0ABD0LZF2"/>
<comment type="caution">
    <text evidence="2">The sequence shown here is derived from an EMBL/GenBank/DDBJ whole genome shotgun (WGS) entry which is preliminary data.</text>
</comment>
<evidence type="ECO:0000256" key="1">
    <source>
        <dbReference type="SAM" id="MobiDB-lite"/>
    </source>
</evidence>
<organism evidence="2 3">
    <name type="scientific">Batillaria attramentaria</name>
    <dbReference type="NCBI Taxonomy" id="370345"/>
    <lineage>
        <taxon>Eukaryota</taxon>
        <taxon>Metazoa</taxon>
        <taxon>Spiralia</taxon>
        <taxon>Lophotrochozoa</taxon>
        <taxon>Mollusca</taxon>
        <taxon>Gastropoda</taxon>
        <taxon>Caenogastropoda</taxon>
        <taxon>Sorbeoconcha</taxon>
        <taxon>Cerithioidea</taxon>
        <taxon>Batillariidae</taxon>
        <taxon>Batillaria</taxon>
    </lineage>
</organism>
<reference evidence="2 3" key="1">
    <citation type="journal article" date="2023" name="Sci. Data">
        <title>Genome assembly of the Korean intertidal mud-creeper Batillaria attramentaria.</title>
        <authorList>
            <person name="Patra A.K."/>
            <person name="Ho P.T."/>
            <person name="Jun S."/>
            <person name="Lee S.J."/>
            <person name="Kim Y."/>
            <person name="Won Y.J."/>
        </authorList>
    </citation>
    <scope>NUCLEOTIDE SEQUENCE [LARGE SCALE GENOMIC DNA]</scope>
    <source>
        <strain evidence="2">Wonlab-2016</strain>
    </source>
</reference>
<evidence type="ECO:0000313" key="2">
    <source>
        <dbReference type="EMBL" id="KAK7504399.1"/>
    </source>
</evidence>
<sequence length="84" mass="9208">MASQRGETRRYRSSGCVLLGPYRPKRLMVARRSLRQESGRDESVRLSKMNRGGSTDPCPSPLPMTNGCLPPNLVAGNVCDQSTV</sequence>
<accession>A0ABD0LZF2</accession>
<protein>
    <submittedName>
        <fullName evidence="2">Uncharacterized protein</fullName>
    </submittedName>
</protein>
<feature type="compositionally biased region" description="Basic and acidic residues" evidence="1">
    <location>
        <begin position="34"/>
        <end position="45"/>
    </location>
</feature>
<feature type="region of interest" description="Disordered" evidence="1">
    <location>
        <begin position="34"/>
        <end position="67"/>
    </location>
</feature>
<dbReference type="EMBL" id="JACVVK020000015">
    <property type="protein sequence ID" value="KAK7504399.1"/>
    <property type="molecule type" value="Genomic_DNA"/>
</dbReference>
<dbReference type="Proteomes" id="UP001519460">
    <property type="component" value="Unassembled WGS sequence"/>
</dbReference>
<evidence type="ECO:0000313" key="3">
    <source>
        <dbReference type="Proteomes" id="UP001519460"/>
    </source>
</evidence>
<keyword evidence="3" id="KW-1185">Reference proteome</keyword>
<proteinExistence type="predicted"/>